<dbReference type="EMBL" id="BKCJ011844698">
    <property type="protein sequence ID" value="GFD57765.1"/>
    <property type="molecule type" value="Genomic_DNA"/>
</dbReference>
<dbReference type="AlphaFoldDB" id="A0A699XD08"/>
<reference evidence="2" key="1">
    <citation type="journal article" date="2019" name="Sci. Rep.">
        <title>Draft genome of Tanacetum cinerariifolium, the natural source of mosquito coil.</title>
        <authorList>
            <person name="Yamashiro T."/>
            <person name="Shiraishi A."/>
            <person name="Satake H."/>
            <person name="Nakayama K."/>
        </authorList>
    </citation>
    <scope>NUCLEOTIDE SEQUENCE</scope>
</reference>
<proteinExistence type="predicted"/>
<feature type="compositionally biased region" description="Basic residues" evidence="1">
    <location>
        <begin position="43"/>
        <end position="57"/>
    </location>
</feature>
<feature type="region of interest" description="Disordered" evidence="1">
    <location>
        <begin position="1"/>
        <end position="57"/>
    </location>
</feature>
<comment type="caution">
    <text evidence="2">The sequence shown here is derived from an EMBL/GenBank/DDBJ whole genome shotgun (WGS) entry which is preliminary data.</text>
</comment>
<protein>
    <submittedName>
        <fullName evidence="2">Uncharacterized protein</fullName>
    </submittedName>
</protein>
<feature type="non-terminal residue" evidence="2">
    <location>
        <position position="1"/>
    </location>
</feature>
<evidence type="ECO:0000256" key="1">
    <source>
        <dbReference type="SAM" id="MobiDB-lite"/>
    </source>
</evidence>
<accession>A0A699XD08</accession>
<gene>
    <name evidence="2" type="ORF">Tci_929734</name>
</gene>
<sequence>GRTAQAGKTEEAHHRGGGRPFQGAQRPAATPGGVLRDGAQAGGRHRPGGAHGRRAGR</sequence>
<organism evidence="2">
    <name type="scientific">Tanacetum cinerariifolium</name>
    <name type="common">Dalmatian daisy</name>
    <name type="synonym">Chrysanthemum cinerariifolium</name>
    <dbReference type="NCBI Taxonomy" id="118510"/>
    <lineage>
        <taxon>Eukaryota</taxon>
        <taxon>Viridiplantae</taxon>
        <taxon>Streptophyta</taxon>
        <taxon>Embryophyta</taxon>
        <taxon>Tracheophyta</taxon>
        <taxon>Spermatophyta</taxon>
        <taxon>Magnoliopsida</taxon>
        <taxon>eudicotyledons</taxon>
        <taxon>Gunneridae</taxon>
        <taxon>Pentapetalae</taxon>
        <taxon>asterids</taxon>
        <taxon>campanulids</taxon>
        <taxon>Asterales</taxon>
        <taxon>Asteraceae</taxon>
        <taxon>Asteroideae</taxon>
        <taxon>Anthemideae</taxon>
        <taxon>Anthemidinae</taxon>
        <taxon>Tanacetum</taxon>
    </lineage>
</organism>
<evidence type="ECO:0000313" key="2">
    <source>
        <dbReference type="EMBL" id="GFD57765.1"/>
    </source>
</evidence>
<name>A0A699XD08_TANCI</name>